<evidence type="ECO:0000256" key="7">
    <source>
        <dbReference type="SAM" id="Phobius"/>
    </source>
</evidence>
<dbReference type="Pfam" id="PF00892">
    <property type="entry name" value="EamA"/>
    <property type="match status" value="2"/>
</dbReference>
<dbReference type="InterPro" id="IPR000620">
    <property type="entry name" value="EamA_dom"/>
</dbReference>
<comment type="subcellular location">
    <subcellularLocation>
        <location evidence="1">Cell membrane</location>
        <topology evidence="1">Multi-pass membrane protein</topology>
    </subcellularLocation>
</comment>
<evidence type="ECO:0000256" key="5">
    <source>
        <dbReference type="ARBA" id="ARBA00022989"/>
    </source>
</evidence>
<name>A0ABY5MAE7_9ACTN</name>
<evidence type="ECO:0000313" key="10">
    <source>
        <dbReference type="Proteomes" id="UP001316184"/>
    </source>
</evidence>
<evidence type="ECO:0000256" key="6">
    <source>
        <dbReference type="ARBA" id="ARBA00023136"/>
    </source>
</evidence>
<keyword evidence="3" id="KW-1003">Cell membrane</keyword>
<feature type="transmembrane region" description="Helical" evidence="7">
    <location>
        <begin position="105"/>
        <end position="125"/>
    </location>
</feature>
<feature type="transmembrane region" description="Helical" evidence="7">
    <location>
        <begin position="191"/>
        <end position="217"/>
    </location>
</feature>
<feature type="transmembrane region" description="Helical" evidence="7">
    <location>
        <begin position="287"/>
        <end position="305"/>
    </location>
</feature>
<feature type="transmembrane region" description="Helical" evidence="7">
    <location>
        <begin position="261"/>
        <end position="281"/>
    </location>
</feature>
<dbReference type="RefSeq" id="WP_232403242.1">
    <property type="nucleotide sequence ID" value="NZ_CP102173.1"/>
</dbReference>
<keyword evidence="5 7" id="KW-1133">Transmembrane helix</keyword>
<accession>A0ABY5MAE7</accession>
<feature type="domain" description="EamA" evidence="8">
    <location>
        <begin position="161"/>
        <end position="303"/>
    </location>
</feature>
<gene>
    <name evidence="9" type="ORF">NQV15_01580</name>
</gene>
<comment type="similarity">
    <text evidence="2">Belongs to the EamA transporter family.</text>
</comment>
<dbReference type="PANTHER" id="PTHR32322">
    <property type="entry name" value="INNER MEMBRANE TRANSPORTER"/>
    <property type="match status" value="1"/>
</dbReference>
<feature type="transmembrane region" description="Helical" evidence="7">
    <location>
        <begin position="229"/>
        <end position="249"/>
    </location>
</feature>
<reference evidence="9 10" key="1">
    <citation type="submission" date="2022-08" db="EMBL/GenBank/DDBJ databases">
        <title>novel species in genus Aeromicrobium.</title>
        <authorList>
            <person name="Ye L."/>
        </authorList>
    </citation>
    <scope>NUCLEOTIDE SEQUENCE [LARGE SCALE GENOMIC DNA]</scope>
    <source>
        <strain evidence="10">zg-Y1379</strain>
    </source>
</reference>
<feature type="transmembrane region" description="Helical" evidence="7">
    <location>
        <begin position="79"/>
        <end position="99"/>
    </location>
</feature>
<dbReference type="InterPro" id="IPR037185">
    <property type="entry name" value="EmrE-like"/>
</dbReference>
<keyword evidence="10" id="KW-1185">Reference proteome</keyword>
<sequence length="320" mass="32316">MSALTHDTATTRTAPGLLLGLTAAVTFAASGPLAKGLIAAGWTPGSAVTARVLIAAAVLVVPAAMTLRGRWHLLRAQAGLVIAYGLIAVAACQLSYFNAVDRMQVGVALLIEFTAPVAVVGWMWLRHGQRPGRLTVAGALAALVGLALVLDLVSGAELDGIGVLWALGAMVCAAFYWIVSADDQNGLPGIVLAAGGLLLGGVTLLAAGAIGIVPFAASRADVILDGRAVPWWVTLLVLGVVTAAVPYVLGIAGSRLMGSRLASFVGLAEAVAGVVFAWLLLDEAPRAIQLLGGVCILAGVVLVRLGEPKVAEAPPAGVTP</sequence>
<keyword evidence="4 7" id="KW-0812">Transmembrane</keyword>
<keyword evidence="6 7" id="KW-0472">Membrane</keyword>
<feature type="transmembrane region" description="Helical" evidence="7">
    <location>
        <begin position="134"/>
        <end position="154"/>
    </location>
</feature>
<dbReference type="SUPFAM" id="SSF103481">
    <property type="entry name" value="Multidrug resistance efflux transporter EmrE"/>
    <property type="match status" value="2"/>
</dbReference>
<dbReference type="InterPro" id="IPR050638">
    <property type="entry name" value="AA-Vitamin_Transporters"/>
</dbReference>
<dbReference type="Proteomes" id="UP001316184">
    <property type="component" value="Chromosome"/>
</dbReference>
<evidence type="ECO:0000256" key="2">
    <source>
        <dbReference type="ARBA" id="ARBA00007362"/>
    </source>
</evidence>
<dbReference type="EMBL" id="CP102173">
    <property type="protein sequence ID" value="UUP14028.1"/>
    <property type="molecule type" value="Genomic_DNA"/>
</dbReference>
<evidence type="ECO:0000256" key="4">
    <source>
        <dbReference type="ARBA" id="ARBA00022692"/>
    </source>
</evidence>
<protein>
    <submittedName>
        <fullName evidence="9">DMT family transporter</fullName>
    </submittedName>
</protein>
<evidence type="ECO:0000256" key="1">
    <source>
        <dbReference type="ARBA" id="ARBA00004651"/>
    </source>
</evidence>
<organism evidence="9 10">
    <name type="scientific">Aeromicrobium wangtongii</name>
    <dbReference type="NCBI Taxonomy" id="2969247"/>
    <lineage>
        <taxon>Bacteria</taxon>
        <taxon>Bacillati</taxon>
        <taxon>Actinomycetota</taxon>
        <taxon>Actinomycetes</taxon>
        <taxon>Propionibacteriales</taxon>
        <taxon>Nocardioidaceae</taxon>
        <taxon>Aeromicrobium</taxon>
    </lineage>
</organism>
<evidence type="ECO:0000256" key="3">
    <source>
        <dbReference type="ARBA" id="ARBA00022475"/>
    </source>
</evidence>
<dbReference type="PANTHER" id="PTHR32322:SF18">
    <property type="entry name" value="S-ADENOSYLMETHIONINE_S-ADENOSYLHOMOCYSTEINE TRANSPORTER"/>
    <property type="match status" value="1"/>
</dbReference>
<feature type="transmembrane region" description="Helical" evidence="7">
    <location>
        <begin position="46"/>
        <end position="67"/>
    </location>
</feature>
<feature type="domain" description="EamA" evidence="8">
    <location>
        <begin position="15"/>
        <end position="150"/>
    </location>
</feature>
<evidence type="ECO:0000259" key="8">
    <source>
        <dbReference type="Pfam" id="PF00892"/>
    </source>
</evidence>
<proteinExistence type="inferred from homology"/>
<evidence type="ECO:0000313" key="9">
    <source>
        <dbReference type="EMBL" id="UUP14028.1"/>
    </source>
</evidence>
<feature type="transmembrane region" description="Helical" evidence="7">
    <location>
        <begin position="160"/>
        <end position="179"/>
    </location>
</feature>